<dbReference type="GO" id="GO:0048367">
    <property type="term" value="P:shoot system development"/>
    <property type="evidence" value="ECO:0007669"/>
    <property type="project" value="InterPro"/>
</dbReference>
<dbReference type="Pfam" id="PF03087">
    <property type="entry name" value="BPS1"/>
    <property type="match status" value="1"/>
</dbReference>
<dbReference type="Proteomes" id="UP001157006">
    <property type="component" value="Chromosome 2"/>
</dbReference>
<dbReference type="AlphaFoldDB" id="A0AAV0ZPY8"/>
<name>A0AAV0ZPY8_VICFA</name>
<proteinExistence type="predicted"/>
<dbReference type="InterPro" id="IPR004320">
    <property type="entry name" value="BPS1_pln"/>
</dbReference>
<keyword evidence="2" id="KW-1185">Reference proteome</keyword>
<reference evidence="1 2" key="1">
    <citation type="submission" date="2023-01" db="EMBL/GenBank/DDBJ databases">
        <authorList>
            <person name="Kreplak J."/>
        </authorList>
    </citation>
    <scope>NUCLEOTIDE SEQUENCE [LARGE SCALE GENOMIC DNA]</scope>
</reference>
<dbReference type="PANTHER" id="PTHR33070">
    <property type="entry name" value="OS06G0725500 PROTEIN"/>
    <property type="match status" value="1"/>
</dbReference>
<dbReference type="PANTHER" id="PTHR33070:SF129">
    <property type="entry name" value="DUF241 DOMAIN PROTEIN"/>
    <property type="match status" value="1"/>
</dbReference>
<dbReference type="EMBL" id="OX451737">
    <property type="protein sequence ID" value="CAI8600344.1"/>
    <property type="molecule type" value="Genomic_DNA"/>
</dbReference>
<evidence type="ECO:0000313" key="2">
    <source>
        <dbReference type="Proteomes" id="UP001157006"/>
    </source>
</evidence>
<evidence type="ECO:0000313" key="1">
    <source>
        <dbReference type="EMBL" id="CAI8600344.1"/>
    </source>
</evidence>
<sequence>MAASSHFNTKSNFHGRPISLPSRLHPLTLKCNQHLETFLRSSNETSSPSLLFHKIDGLRDLIECVENLVQLPLTKDALLHDQHQENCVNILLDGSLRLLDVCSIAKDALIHTKECTRELLSNYKKKRRRNGCHCRG</sequence>
<gene>
    <name evidence="1" type="ORF">VFH_II218160</name>
</gene>
<accession>A0AAV0ZPY8</accession>
<organism evidence="1 2">
    <name type="scientific">Vicia faba</name>
    <name type="common">Broad bean</name>
    <name type="synonym">Faba vulgaris</name>
    <dbReference type="NCBI Taxonomy" id="3906"/>
    <lineage>
        <taxon>Eukaryota</taxon>
        <taxon>Viridiplantae</taxon>
        <taxon>Streptophyta</taxon>
        <taxon>Embryophyta</taxon>
        <taxon>Tracheophyta</taxon>
        <taxon>Spermatophyta</taxon>
        <taxon>Magnoliopsida</taxon>
        <taxon>eudicotyledons</taxon>
        <taxon>Gunneridae</taxon>
        <taxon>Pentapetalae</taxon>
        <taxon>rosids</taxon>
        <taxon>fabids</taxon>
        <taxon>Fabales</taxon>
        <taxon>Fabaceae</taxon>
        <taxon>Papilionoideae</taxon>
        <taxon>50 kb inversion clade</taxon>
        <taxon>NPAAA clade</taxon>
        <taxon>Hologalegina</taxon>
        <taxon>IRL clade</taxon>
        <taxon>Fabeae</taxon>
        <taxon>Vicia</taxon>
    </lineage>
</organism>
<dbReference type="GO" id="GO:0048364">
    <property type="term" value="P:root development"/>
    <property type="evidence" value="ECO:0007669"/>
    <property type="project" value="InterPro"/>
</dbReference>
<protein>
    <submittedName>
        <fullName evidence="1">Uncharacterized protein</fullName>
    </submittedName>
</protein>